<dbReference type="NCBIfam" id="TIGR02452">
    <property type="entry name" value="TIGR02452 family protein"/>
    <property type="match status" value="1"/>
</dbReference>
<dbReference type="InterPro" id="IPR043472">
    <property type="entry name" value="Macro_dom-like"/>
</dbReference>
<feature type="compositionally biased region" description="Basic and acidic residues" evidence="1">
    <location>
        <begin position="23"/>
        <end position="40"/>
    </location>
</feature>
<feature type="domain" description="Microbial-type PARG catalytic" evidence="2">
    <location>
        <begin position="57"/>
        <end position="220"/>
    </location>
</feature>
<reference evidence="3" key="1">
    <citation type="submission" date="2022-01" db="EMBL/GenBank/DDBJ databases">
        <title>Comparative genomics reveals a dynamic genome evolution in the ectomycorrhizal milk-cap (Lactarius) mushrooms.</title>
        <authorList>
            <consortium name="DOE Joint Genome Institute"/>
            <person name="Lebreton A."/>
            <person name="Tang N."/>
            <person name="Kuo A."/>
            <person name="LaButti K."/>
            <person name="Drula E."/>
            <person name="Barry K."/>
            <person name="Clum A."/>
            <person name="Lipzen A."/>
            <person name="Mousain D."/>
            <person name="Ng V."/>
            <person name="Wang R."/>
            <person name="Wang X."/>
            <person name="Dai Y."/>
            <person name="Henrissat B."/>
            <person name="Grigoriev I.V."/>
            <person name="Guerin-Laguette A."/>
            <person name="Yu F."/>
            <person name="Martin F.M."/>
        </authorList>
    </citation>
    <scope>NUCLEOTIDE SEQUENCE</scope>
    <source>
        <strain evidence="3">QP</strain>
    </source>
</reference>
<feature type="compositionally biased region" description="Low complexity" evidence="1">
    <location>
        <begin position="41"/>
        <end position="51"/>
    </location>
</feature>
<organism evidence="3 4">
    <name type="scientific">Lactarius akahatsu</name>
    <dbReference type="NCBI Taxonomy" id="416441"/>
    <lineage>
        <taxon>Eukaryota</taxon>
        <taxon>Fungi</taxon>
        <taxon>Dikarya</taxon>
        <taxon>Basidiomycota</taxon>
        <taxon>Agaricomycotina</taxon>
        <taxon>Agaricomycetes</taxon>
        <taxon>Russulales</taxon>
        <taxon>Russulaceae</taxon>
        <taxon>Lactarius</taxon>
    </lineage>
</organism>
<sequence>MHEETIEVTVAPVRDTLPQPRGPHREKSQRVRGGEPDHLARTNSNNQNNSASRRRIADETLAAIERGEVQLQGSTYNIREAVSHSIDNTIFFPPESTLATWSTATPASRPAVPGQLELCEGSTLQRARALLHELNTNAAITADGPGRVGVLSFASATKPGGGFLSGAQAQEESLARASTLYVSLVTPAASQFHQLHKQDRRGGFYTHSMIFSPSVLVLRDDDGAWVPPYQIEVVTCAAVNAGVVRQRAGDSLGQDTVARIEGTMRERMARILFLFEQRGLRNIVLGSFGTGVFRNDVGMVADIWFDLLAEDGARFAHSFDRVVFGIIDRQTVERFKAVFESRIEARGPVGWSPGTTPRSVLRVVE</sequence>
<proteinExistence type="predicted"/>
<dbReference type="SUPFAM" id="SSF52949">
    <property type="entry name" value="Macro domain-like"/>
    <property type="match status" value="1"/>
</dbReference>
<dbReference type="PANTHER" id="PTHR35596">
    <property type="entry name" value="DUF2263 DOMAIN-CONTAINING PROTEIN"/>
    <property type="match status" value="1"/>
</dbReference>
<dbReference type="PIRSF" id="PIRSF014899">
    <property type="entry name" value="UCP014899"/>
    <property type="match status" value="1"/>
</dbReference>
<dbReference type="Pfam" id="PF10021">
    <property type="entry name" value="PARG_cat_microb"/>
    <property type="match status" value="1"/>
</dbReference>
<dbReference type="PANTHER" id="PTHR35596:SF1">
    <property type="entry name" value="MICROBIAL-TYPE PARG CATALYTIC DOMAIN-CONTAINING PROTEIN"/>
    <property type="match status" value="1"/>
</dbReference>
<evidence type="ECO:0000313" key="4">
    <source>
        <dbReference type="Proteomes" id="UP001201163"/>
    </source>
</evidence>
<protein>
    <recommendedName>
        <fullName evidence="2">Microbial-type PARG catalytic domain-containing protein</fullName>
    </recommendedName>
</protein>
<dbReference type="InterPro" id="IPR019261">
    <property type="entry name" value="PARG_cat_microbial"/>
</dbReference>
<gene>
    <name evidence="3" type="ORF">EDB92DRAFT_1529460</name>
</gene>
<keyword evidence="4" id="KW-1185">Reference proteome</keyword>
<evidence type="ECO:0000313" key="3">
    <source>
        <dbReference type="EMBL" id="KAH8996801.1"/>
    </source>
</evidence>
<dbReference type="EMBL" id="JAKELL010000008">
    <property type="protein sequence ID" value="KAH8996801.1"/>
    <property type="molecule type" value="Genomic_DNA"/>
</dbReference>
<dbReference type="Proteomes" id="UP001201163">
    <property type="component" value="Unassembled WGS sequence"/>
</dbReference>
<evidence type="ECO:0000256" key="1">
    <source>
        <dbReference type="SAM" id="MobiDB-lite"/>
    </source>
</evidence>
<dbReference type="InterPro" id="IPR012664">
    <property type="entry name" value="CHP02452"/>
</dbReference>
<dbReference type="Gene3D" id="3.40.220.10">
    <property type="entry name" value="Leucine Aminopeptidase, subunit E, domain 1"/>
    <property type="match status" value="1"/>
</dbReference>
<name>A0AAD4LNL0_9AGAM</name>
<dbReference type="AlphaFoldDB" id="A0AAD4LNL0"/>
<evidence type="ECO:0000259" key="2">
    <source>
        <dbReference type="Pfam" id="PF10021"/>
    </source>
</evidence>
<accession>A0AAD4LNL0</accession>
<comment type="caution">
    <text evidence="3">The sequence shown here is derived from an EMBL/GenBank/DDBJ whole genome shotgun (WGS) entry which is preliminary data.</text>
</comment>
<feature type="region of interest" description="Disordered" evidence="1">
    <location>
        <begin position="1"/>
        <end position="54"/>
    </location>
</feature>